<sequence>MKLVFENAKLLLPLLVVVVVGVARLEYYCGLLGGSGPIQHVGWMDLNELWCGIFGISFPVRLKENRLLMERSDAEG</sequence>
<dbReference type="AlphaFoldDB" id="A0A2M4DBI5"/>
<reference evidence="1" key="1">
    <citation type="submission" date="2018-01" db="EMBL/GenBank/DDBJ databases">
        <title>An insight into the sialome of Amazonian anophelines.</title>
        <authorList>
            <person name="Ribeiro J.M."/>
            <person name="Scarpassa V."/>
            <person name="Calvo E."/>
        </authorList>
    </citation>
    <scope>NUCLEOTIDE SEQUENCE</scope>
</reference>
<protein>
    <submittedName>
        <fullName evidence="1">Putative secreted protein</fullName>
    </submittedName>
</protein>
<proteinExistence type="predicted"/>
<dbReference type="EMBL" id="GGFL01010782">
    <property type="protein sequence ID" value="MBW74960.1"/>
    <property type="molecule type" value="Transcribed_RNA"/>
</dbReference>
<name>A0A2M4DBI5_ANODA</name>
<evidence type="ECO:0000313" key="1">
    <source>
        <dbReference type="EMBL" id="MBW74960.1"/>
    </source>
</evidence>
<organism evidence="1">
    <name type="scientific">Anopheles darlingi</name>
    <name type="common">Mosquito</name>
    <dbReference type="NCBI Taxonomy" id="43151"/>
    <lineage>
        <taxon>Eukaryota</taxon>
        <taxon>Metazoa</taxon>
        <taxon>Ecdysozoa</taxon>
        <taxon>Arthropoda</taxon>
        <taxon>Hexapoda</taxon>
        <taxon>Insecta</taxon>
        <taxon>Pterygota</taxon>
        <taxon>Neoptera</taxon>
        <taxon>Endopterygota</taxon>
        <taxon>Diptera</taxon>
        <taxon>Nematocera</taxon>
        <taxon>Culicoidea</taxon>
        <taxon>Culicidae</taxon>
        <taxon>Anophelinae</taxon>
        <taxon>Anopheles</taxon>
    </lineage>
</organism>
<accession>A0A2M4DBI5</accession>